<dbReference type="Pfam" id="PF10367">
    <property type="entry name" value="zf-Vps39_C"/>
    <property type="match status" value="1"/>
</dbReference>
<keyword evidence="3" id="KW-0963">Cytoplasm</keyword>
<feature type="domain" description="CNH" evidence="6">
    <location>
        <begin position="16"/>
        <end position="288"/>
    </location>
</feature>
<dbReference type="PROSITE" id="PS50219">
    <property type="entry name" value="CNH"/>
    <property type="match status" value="1"/>
</dbReference>
<dbReference type="InterPro" id="IPR032914">
    <property type="entry name" value="Vam6/VPS39/TRAP1"/>
</dbReference>
<reference evidence="7 8" key="1">
    <citation type="submission" date="2020-09" db="EMBL/GenBank/DDBJ databases">
        <title>De no assembly of potato wild relative species, Solanum commersonii.</title>
        <authorList>
            <person name="Cho K."/>
        </authorList>
    </citation>
    <scope>NUCLEOTIDE SEQUENCE [LARGE SCALE GENOMIC DNA]</scope>
    <source>
        <strain evidence="7">LZ3.2</strain>
        <tissue evidence="7">Leaf</tissue>
    </source>
</reference>
<evidence type="ECO:0000256" key="5">
    <source>
        <dbReference type="SAM" id="MobiDB-lite"/>
    </source>
</evidence>
<keyword evidence="2" id="KW-0813">Transport</keyword>
<protein>
    <recommendedName>
        <fullName evidence="6">CNH domain-containing protein</fullName>
    </recommendedName>
</protein>
<dbReference type="PANTHER" id="PTHR12894">
    <property type="entry name" value="CNH DOMAIN CONTAINING"/>
    <property type="match status" value="1"/>
</dbReference>
<dbReference type="GO" id="GO:0015031">
    <property type="term" value="P:protein transport"/>
    <property type="evidence" value="ECO:0007669"/>
    <property type="project" value="UniProtKB-KW"/>
</dbReference>
<accession>A0A9J6AGE6</accession>
<evidence type="ECO:0000313" key="7">
    <source>
        <dbReference type="EMBL" id="KAG5623489.1"/>
    </source>
</evidence>
<feature type="region of interest" description="Disordered" evidence="5">
    <location>
        <begin position="945"/>
        <end position="968"/>
    </location>
</feature>
<proteinExistence type="predicted"/>
<comment type="subcellular location">
    <subcellularLocation>
        <location evidence="1">Cytoplasm</location>
    </subcellularLocation>
</comment>
<name>A0A9J6AGE6_SOLCO</name>
<dbReference type="GO" id="GO:0016020">
    <property type="term" value="C:membrane"/>
    <property type="evidence" value="ECO:0007669"/>
    <property type="project" value="TreeGrafter"/>
</dbReference>
<keyword evidence="8" id="KW-1185">Reference proteome</keyword>
<evidence type="ECO:0000313" key="8">
    <source>
        <dbReference type="Proteomes" id="UP000824120"/>
    </source>
</evidence>
<dbReference type="Pfam" id="PF00780">
    <property type="entry name" value="CNH"/>
    <property type="match status" value="1"/>
</dbReference>
<evidence type="ECO:0000256" key="1">
    <source>
        <dbReference type="ARBA" id="ARBA00004496"/>
    </source>
</evidence>
<dbReference type="GO" id="GO:0034058">
    <property type="term" value="P:endosomal vesicle fusion"/>
    <property type="evidence" value="ECO:0007669"/>
    <property type="project" value="TreeGrafter"/>
</dbReference>
<dbReference type="GO" id="GO:0005737">
    <property type="term" value="C:cytoplasm"/>
    <property type="evidence" value="ECO:0007669"/>
    <property type="project" value="UniProtKB-SubCell"/>
</dbReference>
<organism evidence="7 8">
    <name type="scientific">Solanum commersonii</name>
    <name type="common">Commerson's wild potato</name>
    <name type="synonym">Commerson's nightshade</name>
    <dbReference type="NCBI Taxonomy" id="4109"/>
    <lineage>
        <taxon>Eukaryota</taxon>
        <taxon>Viridiplantae</taxon>
        <taxon>Streptophyta</taxon>
        <taxon>Embryophyta</taxon>
        <taxon>Tracheophyta</taxon>
        <taxon>Spermatophyta</taxon>
        <taxon>Magnoliopsida</taxon>
        <taxon>eudicotyledons</taxon>
        <taxon>Gunneridae</taxon>
        <taxon>Pentapetalae</taxon>
        <taxon>asterids</taxon>
        <taxon>lamiids</taxon>
        <taxon>Solanales</taxon>
        <taxon>Solanaceae</taxon>
        <taxon>Solanoideae</taxon>
        <taxon>Solaneae</taxon>
        <taxon>Solanum</taxon>
    </lineage>
</organism>
<sequence length="1143" mass="127910">MVHTAYDTFQLLDNSPSKIDAIESYRSNLLIACSDGSLRVYVPESSDSDQSDFHSETLGLHQGPYVLERTLNEFSRRHMLAMEVLVSRELLLSFSESIVLHGLPNLETLSVITKAKGANVYSWDDKKGLLCFGRQKKVCIYKHDGGSGFVEVKEFGVPDTVKSMSWCGENICLGIRREYKILNTTNGVLSEVFSSGRIATPLVVALPPGELLLGKDNIGVLVNQNGKLIQEGRICWSEAPAVVIIQKPYAIGLLGRHVEIRSLRVPYPLIQTVVLRNVRHLVRSNNTVIVALDNSVFGFFPVPLGAQIVQLTASGNFEEALALCKLLPPEDSSLRSSKEQSIHMRYAHFLFENGSYEEAMEHFVASQVEITCVLALYPSIIVPKSSCIPEPQKFADVADAPYLSRGSSGLSDDLDCPPSDVFESDEMDIESKKMSHNTLMALIKYLQKKRYSVIEKATTEGTEEVVSDAVGDNFISYGTDRSKKPTKGRIHIPITSIARDMAAILDTALLQALFLTGQSSAATDFLKALNYCDVKICDAFLQERSQYACQIELYRCNSMHHEALKLLHQLVEESKSEQTPVELLTKFKPDMIIEYLKVCFFLCFYFLSFGVFNYLKDVEACKVFGSAMLRFGRQFEFWPLCATDPILVLEFSLPVLESCPMQTIELFLSGNIPADLVNSYLKQHAPDMQATYLELMLSMNENSISGNLQNEMVEALVNLSGFSKAEAYSSPRDMGIWLKKLTWDKDFARTLQNCRWVHVGSSKSSVFLEDPTQVQIYLSEVLDFHAEHNSQQKWDEKTCPPPRKKLLSALEGMSGYNPEVLLKRLPPDALYEERAILLGKMNKHELSLSIYVHKLHVPELALSYCDRVYDSGLQQHSAKSYGNIYQTLLQIYLNPTKTTKKFEKKITNLVSAQSPGISKVGLVTTAKVKGGRSKKIAEIGGAEDTRFSLSGTDSGRSDGDTEDAAEEGGSTIMLDQVLDLLSRRWDRIHGAQALKLLPRDTKLQNLLPFLGPLLRKSSEAYRNFSVVKSLRESENLQIPYPKCSEGTFDIQLHVEPALRAVFKKKTGHSDAYNSLYVVKDELYNQRKAVLKITSNSMCSLCNKKIGTSVFAVYPNGKTIVHFVCFRDSQNMKAVGRGSQLRKR</sequence>
<gene>
    <name evidence="7" type="ORF">H5410_008707</name>
</gene>
<dbReference type="InterPro" id="IPR019452">
    <property type="entry name" value="VPS39/TGF_beta_rcpt-assoc_1"/>
</dbReference>
<evidence type="ECO:0000256" key="2">
    <source>
        <dbReference type="ARBA" id="ARBA00022448"/>
    </source>
</evidence>
<dbReference type="Pfam" id="PF10366">
    <property type="entry name" value="Vps39_1"/>
    <property type="match status" value="1"/>
</dbReference>
<dbReference type="Proteomes" id="UP000824120">
    <property type="component" value="Chromosome 2"/>
</dbReference>
<dbReference type="PANTHER" id="PTHR12894:SF27">
    <property type="entry name" value="TRANSFORMING GROWTH FACTOR-BETA RECEPTOR-ASSOCIATED PROTEIN 1"/>
    <property type="match status" value="1"/>
</dbReference>
<dbReference type="InterPro" id="IPR001180">
    <property type="entry name" value="CNH_dom"/>
</dbReference>
<dbReference type="GO" id="GO:0006914">
    <property type="term" value="P:autophagy"/>
    <property type="evidence" value="ECO:0007669"/>
    <property type="project" value="TreeGrafter"/>
</dbReference>
<dbReference type="EMBL" id="JACXVP010000002">
    <property type="protein sequence ID" value="KAG5623489.1"/>
    <property type="molecule type" value="Genomic_DNA"/>
</dbReference>
<evidence type="ECO:0000256" key="3">
    <source>
        <dbReference type="ARBA" id="ARBA00022490"/>
    </source>
</evidence>
<dbReference type="AlphaFoldDB" id="A0A9J6AGE6"/>
<dbReference type="OrthoDB" id="5325112at2759"/>
<dbReference type="InterPro" id="IPR019453">
    <property type="entry name" value="VPS39/TGFA1_Znf"/>
</dbReference>
<evidence type="ECO:0000256" key="4">
    <source>
        <dbReference type="ARBA" id="ARBA00022927"/>
    </source>
</evidence>
<comment type="caution">
    <text evidence="7">The sequence shown here is derived from an EMBL/GenBank/DDBJ whole genome shotgun (WGS) entry which is preliminary data.</text>
</comment>
<evidence type="ECO:0000259" key="6">
    <source>
        <dbReference type="PROSITE" id="PS50219"/>
    </source>
</evidence>
<keyword evidence="4" id="KW-0653">Protein transport</keyword>